<dbReference type="AlphaFoldDB" id="A0A8H7AFG1"/>
<evidence type="ECO:0000313" key="4">
    <source>
        <dbReference type="EMBL" id="KAF7506092.1"/>
    </source>
</evidence>
<evidence type="ECO:0000256" key="1">
    <source>
        <dbReference type="SAM" id="MobiDB-lite"/>
    </source>
</evidence>
<dbReference type="InterPro" id="IPR046529">
    <property type="entry name" value="DUF6594"/>
</dbReference>
<reference evidence="4" key="1">
    <citation type="submission" date="2020-02" db="EMBL/GenBank/DDBJ databases">
        <authorList>
            <person name="Palmer J.M."/>
        </authorList>
    </citation>
    <scope>NUCLEOTIDE SEQUENCE</scope>
    <source>
        <strain evidence="4">EPUS1.4</strain>
        <tissue evidence="4">Thallus</tissue>
    </source>
</reference>
<feature type="region of interest" description="Disordered" evidence="1">
    <location>
        <begin position="1"/>
        <end position="92"/>
    </location>
</feature>
<accession>A0A8H7AFG1</accession>
<feature type="compositionally biased region" description="Low complexity" evidence="1">
    <location>
        <begin position="143"/>
        <end position="153"/>
    </location>
</feature>
<name>A0A8H7AFG1_9EURO</name>
<feature type="transmembrane region" description="Helical" evidence="2">
    <location>
        <begin position="468"/>
        <end position="485"/>
    </location>
</feature>
<dbReference type="PANTHER" id="PTHR34502:SF6">
    <property type="entry name" value="DUF6594 DOMAIN-CONTAINING PROTEIN"/>
    <property type="match status" value="1"/>
</dbReference>
<comment type="caution">
    <text evidence="4">The sequence shown here is derived from an EMBL/GenBank/DDBJ whole genome shotgun (WGS) entry which is preliminary data.</text>
</comment>
<gene>
    <name evidence="4" type="ORF">GJ744_012243</name>
</gene>
<feature type="domain" description="DUF6594" evidence="3">
    <location>
        <begin position="244"/>
        <end position="401"/>
    </location>
</feature>
<keyword evidence="2" id="KW-1133">Transmembrane helix</keyword>
<feature type="compositionally biased region" description="Basic and acidic residues" evidence="1">
    <location>
        <begin position="208"/>
        <end position="222"/>
    </location>
</feature>
<evidence type="ECO:0000313" key="5">
    <source>
        <dbReference type="Proteomes" id="UP000606974"/>
    </source>
</evidence>
<dbReference type="OrthoDB" id="5416037at2759"/>
<keyword evidence="2" id="KW-0812">Transmembrane</keyword>
<feature type="compositionally biased region" description="Polar residues" evidence="1">
    <location>
        <begin position="72"/>
        <end position="84"/>
    </location>
</feature>
<dbReference type="EMBL" id="JAACFV010000094">
    <property type="protein sequence ID" value="KAF7506092.1"/>
    <property type="molecule type" value="Genomic_DNA"/>
</dbReference>
<proteinExistence type="predicted"/>
<sequence length="486" mass="53961">MLSSRAHTIQERKNRRVAVKRTAMSSRISLLSGITASSSGSSGSGSTVTQESITRPRGRNVKGDAKSKGKRQSTAVEGTSTKGKTTPRKSKGAIDVFAFLDKDQSRASLVQKRTKNGRTTHQEEIPNTVHDDSDLDSGPQSFHSDSGISINDGGSDHDPSKTDSFSGRGRLGALQEEPGESHHRASFAARSYRPEFPPIPQEVDEDHPEWYYRTDRSPDGDRVPAAVDSDVGSENAEADKPSGYDLLASRLSFTQDQCGDCVPPIYRRFGRLNHRILLQLQDEIAEMEEDLEYMDRADAHERTARHGRIVPASRRLDWRWGGSQFHARRLDLLGRIYLKVEQYNQAIFSFQRVASSTSPATTEDIETYRKWMTENKPVVDAEATYLDKKNDLLNLVQQKKELNLKFPTPPRLAAIMIAITSATALPILLFRIIPAFTSRATVILLLAPSAAFLAKSQLAGPLMVGTELRHFIWVYFGALILGALII</sequence>
<dbReference type="PANTHER" id="PTHR34502">
    <property type="entry name" value="DUF6594 DOMAIN-CONTAINING PROTEIN-RELATED"/>
    <property type="match status" value="1"/>
</dbReference>
<feature type="transmembrane region" description="Helical" evidence="2">
    <location>
        <begin position="412"/>
        <end position="430"/>
    </location>
</feature>
<feature type="compositionally biased region" description="Low complexity" evidence="1">
    <location>
        <begin position="28"/>
        <end position="47"/>
    </location>
</feature>
<feature type="region of interest" description="Disordered" evidence="1">
    <location>
        <begin position="110"/>
        <end position="240"/>
    </location>
</feature>
<dbReference type="Pfam" id="PF20237">
    <property type="entry name" value="DUF6594"/>
    <property type="match status" value="1"/>
</dbReference>
<dbReference type="Proteomes" id="UP000606974">
    <property type="component" value="Unassembled WGS sequence"/>
</dbReference>
<feature type="compositionally biased region" description="Basic and acidic residues" evidence="1">
    <location>
        <begin position="120"/>
        <end position="132"/>
    </location>
</feature>
<keyword evidence="5" id="KW-1185">Reference proteome</keyword>
<evidence type="ECO:0000256" key="2">
    <source>
        <dbReference type="SAM" id="Phobius"/>
    </source>
</evidence>
<protein>
    <recommendedName>
        <fullName evidence="3">DUF6594 domain-containing protein</fullName>
    </recommendedName>
</protein>
<feature type="transmembrane region" description="Helical" evidence="2">
    <location>
        <begin position="442"/>
        <end position="462"/>
    </location>
</feature>
<evidence type="ECO:0000259" key="3">
    <source>
        <dbReference type="Pfam" id="PF20237"/>
    </source>
</evidence>
<keyword evidence="2" id="KW-0472">Membrane</keyword>
<organism evidence="4 5">
    <name type="scientific">Endocarpon pusillum</name>
    <dbReference type="NCBI Taxonomy" id="364733"/>
    <lineage>
        <taxon>Eukaryota</taxon>
        <taxon>Fungi</taxon>
        <taxon>Dikarya</taxon>
        <taxon>Ascomycota</taxon>
        <taxon>Pezizomycotina</taxon>
        <taxon>Eurotiomycetes</taxon>
        <taxon>Chaetothyriomycetidae</taxon>
        <taxon>Verrucariales</taxon>
        <taxon>Verrucariaceae</taxon>
        <taxon>Endocarpon</taxon>
    </lineage>
</organism>